<dbReference type="PANTHER" id="PTHR45458:SF1">
    <property type="entry name" value="SHORT CHAIN DEHYDROGENASE"/>
    <property type="match status" value="1"/>
</dbReference>
<dbReference type="STRING" id="1796497.GCE9029_02521"/>
<name>A0A128F4S7_9GAMM</name>
<dbReference type="OrthoDB" id="5786478at2"/>
<dbReference type="PRINTS" id="PR00081">
    <property type="entry name" value="GDHRDH"/>
</dbReference>
<reference evidence="3" key="1">
    <citation type="submission" date="2016-02" db="EMBL/GenBank/DDBJ databases">
        <authorList>
            <person name="Rodrigo-Torres Lidia"/>
            <person name="Arahal R.David."/>
        </authorList>
    </citation>
    <scope>NUCLEOTIDE SEQUENCE [LARGE SCALE GENOMIC DNA]</scope>
    <source>
        <strain evidence="3">CECT 9029</strain>
    </source>
</reference>
<evidence type="ECO:0000313" key="2">
    <source>
        <dbReference type="EMBL" id="CZF81291.1"/>
    </source>
</evidence>
<dbReference type="InterPro" id="IPR036291">
    <property type="entry name" value="NAD(P)-bd_dom_sf"/>
</dbReference>
<dbReference type="AlphaFoldDB" id="A0A128F4S7"/>
<organism evidence="2 3">
    <name type="scientific">Grimontia celer</name>
    <dbReference type="NCBI Taxonomy" id="1796497"/>
    <lineage>
        <taxon>Bacteria</taxon>
        <taxon>Pseudomonadati</taxon>
        <taxon>Pseudomonadota</taxon>
        <taxon>Gammaproteobacteria</taxon>
        <taxon>Vibrionales</taxon>
        <taxon>Vibrionaceae</taxon>
        <taxon>Grimontia</taxon>
    </lineage>
</organism>
<evidence type="ECO:0000313" key="3">
    <source>
        <dbReference type="Proteomes" id="UP000071641"/>
    </source>
</evidence>
<dbReference type="SUPFAM" id="SSF51735">
    <property type="entry name" value="NAD(P)-binding Rossmann-fold domains"/>
    <property type="match status" value="1"/>
</dbReference>
<dbReference type="Pfam" id="PF00106">
    <property type="entry name" value="adh_short"/>
    <property type="match status" value="1"/>
</dbReference>
<dbReference type="PRINTS" id="PR00080">
    <property type="entry name" value="SDRFAMILY"/>
</dbReference>
<proteinExistence type="inferred from homology"/>
<dbReference type="RefSeq" id="WP_062663582.1">
    <property type="nucleotide sequence ID" value="NZ_FIZX01000002.1"/>
</dbReference>
<protein>
    <submittedName>
        <fullName evidence="2">C-factor</fullName>
    </submittedName>
</protein>
<dbReference type="InterPro" id="IPR052184">
    <property type="entry name" value="SDR_enzymes"/>
</dbReference>
<dbReference type="InterPro" id="IPR002347">
    <property type="entry name" value="SDR_fam"/>
</dbReference>
<accession>A0A128F4S7</accession>
<dbReference type="PANTHER" id="PTHR45458">
    <property type="entry name" value="SHORT-CHAIN DEHYDROGENASE/REDUCTASE SDR"/>
    <property type="match status" value="1"/>
</dbReference>
<gene>
    <name evidence="2" type="primary">csgA_2</name>
    <name evidence="2" type="ORF">GCE9029_02521</name>
</gene>
<sequence length="228" mass="24661">MGTIVVTGASRGIGLELVKTYLAKGDKVIATYRSPEPPSTLTLLQGTNQLTLHPLEVTDSQSIEAFAASLEDTHIDVLVNNAGIIGPDHQSYSDMDVQGWKQTFEINTIAPLIITNALLSHLKKSRSPKVLTISSQMGALSRESIGMFAYRSSKAAVNKVMQVLALELKAEGIIVCPVHPGWVKTDMGGDEADITVQESAEGIVKLSQSLTMNDSGKFFTWEGHEHAW</sequence>
<dbReference type="Proteomes" id="UP000071641">
    <property type="component" value="Unassembled WGS sequence"/>
</dbReference>
<dbReference type="EMBL" id="FIZX01000002">
    <property type="protein sequence ID" value="CZF81291.1"/>
    <property type="molecule type" value="Genomic_DNA"/>
</dbReference>
<dbReference type="Gene3D" id="3.40.50.720">
    <property type="entry name" value="NAD(P)-binding Rossmann-like Domain"/>
    <property type="match status" value="1"/>
</dbReference>
<evidence type="ECO:0000256" key="1">
    <source>
        <dbReference type="RuleBase" id="RU000363"/>
    </source>
</evidence>
<comment type="similarity">
    <text evidence="1">Belongs to the short-chain dehydrogenases/reductases (SDR) family.</text>
</comment>
<keyword evidence="3" id="KW-1185">Reference proteome</keyword>
<dbReference type="CDD" id="cd05325">
    <property type="entry name" value="carb_red_sniffer_like_SDR_c"/>
    <property type="match status" value="1"/>
</dbReference>
<dbReference type="GO" id="GO:0016616">
    <property type="term" value="F:oxidoreductase activity, acting on the CH-OH group of donors, NAD or NADP as acceptor"/>
    <property type="evidence" value="ECO:0007669"/>
    <property type="project" value="TreeGrafter"/>
</dbReference>